<feature type="region of interest" description="Disordered" evidence="1">
    <location>
        <begin position="1"/>
        <end position="27"/>
    </location>
</feature>
<evidence type="ECO:0000313" key="2">
    <source>
        <dbReference type="EMBL" id="CAF5209270.1"/>
    </source>
</evidence>
<organism evidence="2 3">
    <name type="scientific">Rotaria magnacalcarata</name>
    <dbReference type="NCBI Taxonomy" id="392030"/>
    <lineage>
        <taxon>Eukaryota</taxon>
        <taxon>Metazoa</taxon>
        <taxon>Spiralia</taxon>
        <taxon>Gnathifera</taxon>
        <taxon>Rotifera</taxon>
        <taxon>Eurotatoria</taxon>
        <taxon>Bdelloidea</taxon>
        <taxon>Philodinida</taxon>
        <taxon>Philodinidae</taxon>
        <taxon>Rotaria</taxon>
    </lineage>
</organism>
<name>A0A8S3J3T8_9BILA</name>
<dbReference type="Proteomes" id="UP000676336">
    <property type="component" value="Unassembled WGS sequence"/>
</dbReference>
<comment type="caution">
    <text evidence="2">The sequence shown here is derived from an EMBL/GenBank/DDBJ whole genome shotgun (WGS) entry which is preliminary data.</text>
</comment>
<reference evidence="2" key="1">
    <citation type="submission" date="2021-02" db="EMBL/GenBank/DDBJ databases">
        <authorList>
            <person name="Nowell W R."/>
        </authorList>
    </citation>
    <scope>NUCLEOTIDE SEQUENCE</scope>
</reference>
<evidence type="ECO:0000256" key="1">
    <source>
        <dbReference type="SAM" id="MobiDB-lite"/>
    </source>
</evidence>
<feature type="non-terminal residue" evidence="2">
    <location>
        <position position="27"/>
    </location>
</feature>
<accession>A0A8S3J3T8</accession>
<feature type="compositionally biased region" description="Low complexity" evidence="1">
    <location>
        <begin position="10"/>
        <end position="27"/>
    </location>
</feature>
<protein>
    <submittedName>
        <fullName evidence="2">Uncharacterized protein</fullName>
    </submittedName>
</protein>
<dbReference type="EMBL" id="CAJOBI010338356">
    <property type="protein sequence ID" value="CAF5209270.1"/>
    <property type="molecule type" value="Genomic_DNA"/>
</dbReference>
<evidence type="ECO:0000313" key="3">
    <source>
        <dbReference type="Proteomes" id="UP000676336"/>
    </source>
</evidence>
<gene>
    <name evidence="2" type="ORF">SMN809_LOCUS77843</name>
</gene>
<proteinExistence type="predicted"/>
<dbReference type="AlphaFoldDB" id="A0A8S3J3T8"/>
<sequence>MPLVSIFDRSLSTSSSFKQSTSVHAAQ</sequence>